<dbReference type="RefSeq" id="WP_046968824.1">
    <property type="nucleotide sequence ID" value="NZ_CP017480.1"/>
</dbReference>
<protein>
    <submittedName>
        <fullName evidence="1">Uncharacterized protein</fullName>
    </submittedName>
</protein>
<organism evidence="1 2">
    <name type="scientific">Luteibacter rhizovicinus DSM 16549</name>
    <dbReference type="NCBI Taxonomy" id="1440763"/>
    <lineage>
        <taxon>Bacteria</taxon>
        <taxon>Pseudomonadati</taxon>
        <taxon>Pseudomonadota</taxon>
        <taxon>Gammaproteobacteria</taxon>
        <taxon>Lysobacterales</taxon>
        <taxon>Rhodanobacteraceae</taxon>
        <taxon>Luteibacter</taxon>
    </lineage>
</organism>
<sequence length="133" mass="15207">MASNYRDKANDIERRMRRRTQLAFFVGASILHVTATSILFALQTSCAYPRCVDGIGFEVFRAVMHVPLFVTPWLGLPSPDVDFVRDPALLPFVLLNAILAVALYWGAAVAGYRGHRYWRSRQWEKLRTAHRGR</sequence>
<dbReference type="PATRIC" id="fig|1440763.5.peg.3373"/>
<evidence type="ECO:0000313" key="2">
    <source>
        <dbReference type="Proteomes" id="UP000182987"/>
    </source>
</evidence>
<dbReference type="KEGG" id="lrz:BJI69_03455"/>
<gene>
    <name evidence="1" type="ORF">BJI69_03455</name>
</gene>
<dbReference type="EMBL" id="CP017480">
    <property type="protein sequence ID" value="APG03053.1"/>
    <property type="molecule type" value="Genomic_DNA"/>
</dbReference>
<accession>A0A0G9H7E1</accession>
<dbReference type="Proteomes" id="UP000182987">
    <property type="component" value="Chromosome"/>
</dbReference>
<evidence type="ECO:0000313" key="1">
    <source>
        <dbReference type="EMBL" id="APG03053.1"/>
    </source>
</evidence>
<name>A0A0G9H7E1_9GAMM</name>
<proteinExistence type="predicted"/>
<dbReference type="OrthoDB" id="5957249at2"/>
<reference evidence="2" key="1">
    <citation type="submission" date="2016-09" db="EMBL/GenBank/DDBJ databases">
        <authorList>
            <person name="Lysoe E."/>
        </authorList>
    </citation>
    <scope>NUCLEOTIDE SEQUENCE [LARGE SCALE GENOMIC DNA]</scope>
    <source>
        <strain evidence="2">LJ96T</strain>
    </source>
</reference>
<keyword evidence="2" id="KW-1185">Reference proteome</keyword>
<dbReference type="AlphaFoldDB" id="A0A0G9H7E1"/>